<dbReference type="InterPro" id="IPR001931">
    <property type="entry name" value="Ribosomal_eS21"/>
</dbReference>
<proteinExistence type="inferred from homology"/>
<dbReference type="Pfam" id="PF01249">
    <property type="entry name" value="Ribosomal_S21e"/>
    <property type="match status" value="1"/>
</dbReference>
<gene>
    <name evidence="5" type="ORF">DM860_003784</name>
</gene>
<reference evidence="5 6" key="1">
    <citation type="submission" date="2018-06" db="EMBL/GenBank/DDBJ databases">
        <title>The Genome of Cuscuta australis (Dodder) Provides Insight into the Evolution of Plant Parasitism.</title>
        <authorList>
            <person name="Liu H."/>
        </authorList>
    </citation>
    <scope>NUCLEOTIDE SEQUENCE [LARGE SCALE GENOMIC DNA]</scope>
    <source>
        <strain evidence="6">cv. Yunnan</strain>
        <tissue evidence="5">Vines</tissue>
    </source>
</reference>
<comment type="caution">
    <text evidence="5">The sequence shown here is derived from an EMBL/GenBank/DDBJ whole genome shotgun (WGS) entry which is preliminary data.</text>
</comment>
<dbReference type="GO" id="GO:1990904">
    <property type="term" value="C:ribonucleoprotein complex"/>
    <property type="evidence" value="ECO:0007669"/>
    <property type="project" value="UniProtKB-KW"/>
</dbReference>
<dbReference type="Proteomes" id="UP000249390">
    <property type="component" value="Unassembled WGS sequence"/>
</dbReference>
<evidence type="ECO:0000256" key="4">
    <source>
        <dbReference type="SAM" id="MobiDB-lite"/>
    </source>
</evidence>
<evidence type="ECO:0000256" key="2">
    <source>
        <dbReference type="ARBA" id="ARBA00022980"/>
    </source>
</evidence>
<protein>
    <submittedName>
        <fullName evidence="5">Uncharacterized protein</fullName>
    </submittedName>
</protein>
<feature type="compositionally biased region" description="Basic residues" evidence="4">
    <location>
        <begin position="135"/>
        <end position="155"/>
    </location>
</feature>
<feature type="compositionally biased region" description="Basic and acidic residues" evidence="4">
    <location>
        <begin position="120"/>
        <end position="134"/>
    </location>
</feature>
<evidence type="ECO:0000256" key="3">
    <source>
        <dbReference type="ARBA" id="ARBA00023274"/>
    </source>
</evidence>
<feature type="region of interest" description="Disordered" evidence="4">
    <location>
        <begin position="104"/>
        <end position="155"/>
    </location>
</feature>
<evidence type="ECO:0000313" key="5">
    <source>
        <dbReference type="EMBL" id="RAL45025.1"/>
    </source>
</evidence>
<dbReference type="EMBL" id="NQVE01000142">
    <property type="protein sequence ID" value="RAL45025.1"/>
    <property type="molecule type" value="Genomic_DNA"/>
</dbReference>
<keyword evidence="6" id="KW-1185">Reference proteome</keyword>
<dbReference type="AlphaFoldDB" id="A0A328DGT2"/>
<dbReference type="GO" id="GO:0005840">
    <property type="term" value="C:ribosome"/>
    <property type="evidence" value="ECO:0007669"/>
    <property type="project" value="UniProtKB-KW"/>
</dbReference>
<dbReference type="Gene3D" id="3.30.1230.20">
    <property type="match status" value="1"/>
</dbReference>
<dbReference type="InterPro" id="IPR038579">
    <property type="entry name" value="Ribosomal_eS21_sf"/>
</dbReference>
<keyword evidence="2" id="KW-0689">Ribosomal protein</keyword>
<comment type="similarity">
    <text evidence="1">Belongs to the eukaryotic ribosomal protein eS21 family.</text>
</comment>
<dbReference type="GO" id="GO:0006412">
    <property type="term" value="P:translation"/>
    <property type="evidence" value="ECO:0007669"/>
    <property type="project" value="InterPro"/>
</dbReference>
<sequence length="166" mass="19289">MENQEGGQGAGQKTCIFSKKPIYPEDKKAVEFELALLDSDGHCTGESIPVRICASIRNKGKADSRFDVFMIVKQVSDGLCIGRHFDKYYDQMKLEMQEPRKEYKASEMSGGKKCSNNNRVESHISRVEGSEERKKVTRRRRKMGRRRRRKMGRRRNFSQLLVKRII</sequence>
<name>A0A328DGT2_9ASTE</name>
<accession>A0A328DGT2</accession>
<keyword evidence="3" id="KW-0687">Ribonucleoprotein</keyword>
<organism evidence="5 6">
    <name type="scientific">Cuscuta australis</name>
    <dbReference type="NCBI Taxonomy" id="267555"/>
    <lineage>
        <taxon>Eukaryota</taxon>
        <taxon>Viridiplantae</taxon>
        <taxon>Streptophyta</taxon>
        <taxon>Embryophyta</taxon>
        <taxon>Tracheophyta</taxon>
        <taxon>Spermatophyta</taxon>
        <taxon>Magnoliopsida</taxon>
        <taxon>eudicotyledons</taxon>
        <taxon>Gunneridae</taxon>
        <taxon>Pentapetalae</taxon>
        <taxon>asterids</taxon>
        <taxon>lamiids</taxon>
        <taxon>Solanales</taxon>
        <taxon>Convolvulaceae</taxon>
        <taxon>Cuscuteae</taxon>
        <taxon>Cuscuta</taxon>
        <taxon>Cuscuta subgen. Grammica</taxon>
        <taxon>Cuscuta sect. Cleistogrammica</taxon>
    </lineage>
</organism>
<evidence type="ECO:0000313" key="6">
    <source>
        <dbReference type="Proteomes" id="UP000249390"/>
    </source>
</evidence>
<evidence type="ECO:0000256" key="1">
    <source>
        <dbReference type="ARBA" id="ARBA00010228"/>
    </source>
</evidence>
<dbReference type="GO" id="GO:0003735">
    <property type="term" value="F:structural constituent of ribosome"/>
    <property type="evidence" value="ECO:0007669"/>
    <property type="project" value="InterPro"/>
</dbReference>